<dbReference type="EMBL" id="JACJIA010000004">
    <property type="protein sequence ID" value="MBA8951653.1"/>
    <property type="molecule type" value="Genomic_DNA"/>
</dbReference>
<evidence type="ECO:0000313" key="2">
    <source>
        <dbReference type="Proteomes" id="UP000572680"/>
    </source>
</evidence>
<dbReference type="Proteomes" id="UP000572680">
    <property type="component" value="Unassembled WGS sequence"/>
</dbReference>
<reference evidence="1 2" key="1">
    <citation type="submission" date="2020-08" db="EMBL/GenBank/DDBJ databases">
        <title>Genomic Encyclopedia of Type Strains, Phase IV (KMG-IV): sequencing the most valuable type-strain genomes for metagenomic binning, comparative biology and taxonomic classification.</title>
        <authorList>
            <person name="Goeker M."/>
        </authorList>
    </citation>
    <scope>NUCLEOTIDE SEQUENCE [LARGE SCALE GENOMIC DNA]</scope>
    <source>
        <strain evidence="1 2">DSM 44197</strain>
    </source>
</reference>
<organism evidence="1 2">
    <name type="scientific">Actinomadura namibiensis</name>
    <dbReference type="NCBI Taxonomy" id="182080"/>
    <lineage>
        <taxon>Bacteria</taxon>
        <taxon>Bacillati</taxon>
        <taxon>Actinomycetota</taxon>
        <taxon>Actinomycetes</taxon>
        <taxon>Streptosporangiales</taxon>
        <taxon>Thermomonosporaceae</taxon>
        <taxon>Actinomadura</taxon>
    </lineage>
</organism>
<dbReference type="Pfam" id="PF13830">
    <property type="entry name" value="DUF4192"/>
    <property type="match status" value="1"/>
</dbReference>
<dbReference type="AlphaFoldDB" id="A0A7W3LP09"/>
<accession>A0A7W3LP09</accession>
<dbReference type="RefSeq" id="WP_182844015.1">
    <property type="nucleotide sequence ID" value="NZ_BAAALP010000010.1"/>
</dbReference>
<evidence type="ECO:0008006" key="3">
    <source>
        <dbReference type="Google" id="ProtNLM"/>
    </source>
</evidence>
<dbReference type="InterPro" id="IPR025447">
    <property type="entry name" value="DUF4192"/>
</dbReference>
<keyword evidence="2" id="KW-1185">Reference proteome</keyword>
<comment type="caution">
    <text evidence="1">The sequence shown here is derived from an EMBL/GenBank/DDBJ whole genome shotgun (WGS) entry which is preliminary data.</text>
</comment>
<sequence>MSNRPPQMRIRTPEDVIAAVPYLLGFHPSDSIVLVAYGGPHGTCALRQDLPPRGGDPEGERLAAVLTGNGFERAVLLGYGPPGRVAAAVGRIRSALEHAGVEVAETMRVGDGRWWSLSCASPCCPPEGRRYDIAATQIAAEATLAGQVVLPDRSDLVRSIASLGLPMREATTRAEQRWFDWVREGLSPARIRSRAAREGTALLDDLPARVRGDGPPPTGEEVAWLGVLLTETRVRDEAWIRIDPDDPGPHLEFWRYVVRRVEEPYITAPAVLLAYAAYSTGDGALANIALDRAAPDYPLAWLLREIMAAGIPPSAIHPALIARELSSHDEDLQEEEPQAS</sequence>
<proteinExistence type="predicted"/>
<gene>
    <name evidence="1" type="ORF">HNR61_003293</name>
</gene>
<name>A0A7W3LP09_ACTNM</name>
<evidence type="ECO:0000313" key="1">
    <source>
        <dbReference type="EMBL" id="MBA8951653.1"/>
    </source>
</evidence>
<protein>
    <recommendedName>
        <fullName evidence="3">DUF4192 domain-containing protein</fullName>
    </recommendedName>
</protein>